<evidence type="ECO:0000313" key="2">
    <source>
        <dbReference type="EMBL" id="GIE25793.1"/>
    </source>
</evidence>
<feature type="signal peptide" evidence="1">
    <location>
        <begin position="1"/>
        <end position="26"/>
    </location>
</feature>
<gene>
    <name evidence="2" type="ORF">Ahu01nite_088950</name>
</gene>
<dbReference type="InterPro" id="IPR023296">
    <property type="entry name" value="Glyco_hydro_beta-prop_sf"/>
</dbReference>
<feature type="chain" id="PRO_5047244785" description="Secreted protein" evidence="1">
    <location>
        <begin position="27"/>
        <end position="318"/>
    </location>
</feature>
<dbReference type="SUPFAM" id="SSF75005">
    <property type="entry name" value="Arabinanase/levansucrase/invertase"/>
    <property type="match status" value="1"/>
</dbReference>
<name>A0ABQ4A582_9ACTN</name>
<keyword evidence="3" id="KW-1185">Reference proteome</keyword>
<dbReference type="Proteomes" id="UP000603200">
    <property type="component" value="Unassembled WGS sequence"/>
</dbReference>
<dbReference type="RefSeq" id="WP_203842727.1">
    <property type="nucleotide sequence ID" value="NZ_BAAATV010000024.1"/>
</dbReference>
<comment type="caution">
    <text evidence="2">The sequence shown here is derived from an EMBL/GenBank/DDBJ whole genome shotgun (WGS) entry which is preliminary data.</text>
</comment>
<evidence type="ECO:0000256" key="1">
    <source>
        <dbReference type="SAM" id="SignalP"/>
    </source>
</evidence>
<sequence>MKRRALLAAGAAGVTGLAALPGPARAALPGGMPTYTYLRDALTMPLNYNPTGEFIFPCIRGVYDKISGARGRYYLYYAPHEKPGGICVAYANSLAGPFTEWTGNPVIDNVLPSTTVSHVSSPHVIWDAPTRQFYLYFHGENTTTRVARSADGINFRDETPILSTRLVPGTTETSYARVFEHALPGKGNKYTMVFMGVNNGRRRLYHGWSPNGWDQWQFSTTPLVNPEPDGVTDISGPSLVSRNGTTYVAYHGSDGRMRLTEVGNAFDREIHLGTFYTPIASDNGRAAAPSFGTDGGVQYMFYEAGARLNARICIARAA</sequence>
<dbReference type="Gene3D" id="2.115.10.20">
    <property type="entry name" value="Glycosyl hydrolase domain, family 43"/>
    <property type="match status" value="2"/>
</dbReference>
<evidence type="ECO:0000313" key="3">
    <source>
        <dbReference type="Proteomes" id="UP000603200"/>
    </source>
</evidence>
<evidence type="ECO:0008006" key="4">
    <source>
        <dbReference type="Google" id="ProtNLM"/>
    </source>
</evidence>
<dbReference type="EMBL" id="BOMN01000129">
    <property type="protein sequence ID" value="GIE25793.1"/>
    <property type="molecule type" value="Genomic_DNA"/>
</dbReference>
<accession>A0ABQ4A582</accession>
<protein>
    <recommendedName>
        <fullName evidence="4">Secreted protein</fullName>
    </recommendedName>
</protein>
<organism evidence="2 3">
    <name type="scientific">Winogradskya humida</name>
    <dbReference type="NCBI Taxonomy" id="113566"/>
    <lineage>
        <taxon>Bacteria</taxon>
        <taxon>Bacillati</taxon>
        <taxon>Actinomycetota</taxon>
        <taxon>Actinomycetes</taxon>
        <taxon>Micromonosporales</taxon>
        <taxon>Micromonosporaceae</taxon>
        <taxon>Winogradskya</taxon>
    </lineage>
</organism>
<reference evidence="2 3" key="1">
    <citation type="submission" date="2021-01" db="EMBL/GenBank/DDBJ databases">
        <title>Whole genome shotgun sequence of Actinoplanes humidus NBRC 14915.</title>
        <authorList>
            <person name="Komaki H."/>
            <person name="Tamura T."/>
        </authorList>
    </citation>
    <scope>NUCLEOTIDE SEQUENCE [LARGE SCALE GENOMIC DNA]</scope>
    <source>
        <strain evidence="2 3">NBRC 14915</strain>
    </source>
</reference>
<keyword evidence="1" id="KW-0732">Signal</keyword>
<proteinExistence type="predicted"/>